<protein>
    <recommendedName>
        <fullName evidence="3">C2H2-type domain-containing protein</fullName>
    </recommendedName>
</protein>
<gene>
    <name evidence="1" type="ORF">PENTCL1PPCAC_20009</name>
</gene>
<dbReference type="AlphaFoldDB" id="A0AAV5TUB9"/>
<evidence type="ECO:0000313" key="1">
    <source>
        <dbReference type="EMBL" id="GMS97834.1"/>
    </source>
</evidence>
<dbReference type="EMBL" id="BTSX01000004">
    <property type="protein sequence ID" value="GMS97834.1"/>
    <property type="molecule type" value="Genomic_DNA"/>
</dbReference>
<proteinExistence type="predicted"/>
<dbReference type="Proteomes" id="UP001432027">
    <property type="component" value="Unassembled WGS sequence"/>
</dbReference>
<feature type="non-terminal residue" evidence="1">
    <location>
        <position position="149"/>
    </location>
</feature>
<organism evidence="1 2">
    <name type="scientific">Pristionchus entomophagus</name>
    <dbReference type="NCBI Taxonomy" id="358040"/>
    <lineage>
        <taxon>Eukaryota</taxon>
        <taxon>Metazoa</taxon>
        <taxon>Ecdysozoa</taxon>
        <taxon>Nematoda</taxon>
        <taxon>Chromadorea</taxon>
        <taxon>Rhabditida</taxon>
        <taxon>Rhabditina</taxon>
        <taxon>Diplogasteromorpha</taxon>
        <taxon>Diplogasteroidea</taxon>
        <taxon>Neodiplogasteridae</taxon>
        <taxon>Pristionchus</taxon>
    </lineage>
</organism>
<keyword evidence="2" id="KW-1185">Reference proteome</keyword>
<accession>A0AAV5TUB9</accession>
<comment type="caution">
    <text evidence="1">The sequence shown here is derived from an EMBL/GenBank/DDBJ whole genome shotgun (WGS) entry which is preliminary data.</text>
</comment>
<evidence type="ECO:0000313" key="2">
    <source>
        <dbReference type="Proteomes" id="UP001432027"/>
    </source>
</evidence>
<evidence type="ECO:0008006" key="3">
    <source>
        <dbReference type="Google" id="ProtNLM"/>
    </source>
</evidence>
<sequence length="149" mass="17250">DDLDQQTTPACILCEVYPTIVQGYMAHLRIYHRNATFIQNDRYILCGCGRRVTSARFDPDHSKNCDGRQFSIHWLENQVICEVEGCYTYPKSVLGYMMHMKRRHDTSLEATGIYLKCPCGLKVTSRNNKHHLKYNCDGHKFKVCKIKSG</sequence>
<reference evidence="1" key="1">
    <citation type="submission" date="2023-10" db="EMBL/GenBank/DDBJ databases">
        <title>Genome assembly of Pristionchus species.</title>
        <authorList>
            <person name="Yoshida K."/>
            <person name="Sommer R.J."/>
        </authorList>
    </citation>
    <scope>NUCLEOTIDE SEQUENCE</scope>
    <source>
        <strain evidence="1">RS0144</strain>
    </source>
</reference>
<feature type="non-terminal residue" evidence="1">
    <location>
        <position position="1"/>
    </location>
</feature>
<name>A0AAV5TUB9_9BILA</name>